<proteinExistence type="inferred from homology"/>
<evidence type="ECO:0000256" key="3">
    <source>
        <dbReference type="PIRNR" id="PIRNR006221"/>
    </source>
</evidence>
<accession>A0ABM1VZ97</accession>
<dbReference type="Pfam" id="PF03881">
    <property type="entry name" value="Fructosamin_kin"/>
    <property type="match status" value="1"/>
</dbReference>
<dbReference type="RefSeq" id="XP_035827740.1">
    <property type="nucleotide sequence ID" value="XM_035971847.1"/>
</dbReference>
<keyword evidence="3" id="KW-0808">Transferase</keyword>
<dbReference type="InterPro" id="IPR016477">
    <property type="entry name" value="Fructo-/Ketosamine-3-kinase"/>
</dbReference>
<dbReference type="Gene3D" id="3.30.200.20">
    <property type="entry name" value="Phosphorylase Kinase, domain 1"/>
    <property type="match status" value="1"/>
</dbReference>
<sequence>MGSIEELIKQELGTSVFRSTGQGGGGCISNGTAYETDSGIVFAKFNDKSEALRMFEGEFESLAALKSTDTVKVPSPIKVISNPRGGAVLVMEYVDIRGLSRHARKLGEQMARLHLHNSELGKTARQKEQSVHKGNYSCYTDKFGFPTTTCCGYLPQENKWSDTWPYNDRKVGTLWSTLVPSLPKLFKDVVVEPSLVHGDLWGGNAGETGDGPVVFDPASFYGHSEYDLAISNMFGGFGRDFFTS</sequence>
<keyword evidence="3" id="KW-0418">Kinase</keyword>
<evidence type="ECO:0000313" key="5">
    <source>
        <dbReference type="RefSeq" id="XP_035827740.1"/>
    </source>
</evidence>
<dbReference type="PIRSF" id="PIRSF006221">
    <property type="entry name" value="Ketosamine-3-kinase"/>
    <property type="match status" value="1"/>
</dbReference>
<keyword evidence="4" id="KW-1185">Reference proteome</keyword>
<reference evidence="5" key="1">
    <citation type="submission" date="2025-08" db="UniProtKB">
        <authorList>
            <consortium name="RefSeq"/>
        </authorList>
    </citation>
    <scope>IDENTIFICATION</scope>
</reference>
<dbReference type="Gene3D" id="3.90.1200.10">
    <property type="match status" value="1"/>
</dbReference>
<gene>
    <name evidence="5" type="primary">LOC101861759</name>
</gene>
<dbReference type="PANTHER" id="PTHR12149">
    <property type="entry name" value="FRUCTOSAMINE 3 KINASE-RELATED PROTEIN"/>
    <property type="match status" value="1"/>
</dbReference>
<dbReference type="PANTHER" id="PTHR12149:SF8">
    <property type="entry name" value="PROTEIN-RIBULOSAMINE 3-KINASE"/>
    <property type="match status" value="1"/>
</dbReference>
<dbReference type="InterPro" id="IPR011009">
    <property type="entry name" value="Kinase-like_dom_sf"/>
</dbReference>
<comment type="similarity">
    <text evidence="3">Belongs to the fructosamine kinase family.</text>
</comment>
<evidence type="ECO:0000256" key="1">
    <source>
        <dbReference type="ARBA" id="ARBA00011961"/>
    </source>
</evidence>
<dbReference type="EC" id="2.7.1.172" evidence="1"/>
<dbReference type="SUPFAM" id="SSF56112">
    <property type="entry name" value="Protein kinase-like (PK-like)"/>
    <property type="match status" value="1"/>
</dbReference>
<name>A0ABM1VZ97_APLCA</name>
<evidence type="ECO:0000313" key="4">
    <source>
        <dbReference type="Proteomes" id="UP000694888"/>
    </source>
</evidence>
<feature type="non-terminal residue" evidence="5">
    <location>
        <position position="244"/>
    </location>
</feature>
<dbReference type="GeneID" id="101861759"/>
<protein>
    <recommendedName>
        <fullName evidence="1">protein-ribulosamine 3-kinase</fullName>
        <ecNumber evidence="1">2.7.1.172</ecNumber>
    </recommendedName>
</protein>
<evidence type="ECO:0000256" key="2">
    <source>
        <dbReference type="ARBA" id="ARBA00048655"/>
    </source>
</evidence>
<organism evidence="4 5">
    <name type="scientific">Aplysia californica</name>
    <name type="common">California sea hare</name>
    <dbReference type="NCBI Taxonomy" id="6500"/>
    <lineage>
        <taxon>Eukaryota</taxon>
        <taxon>Metazoa</taxon>
        <taxon>Spiralia</taxon>
        <taxon>Lophotrochozoa</taxon>
        <taxon>Mollusca</taxon>
        <taxon>Gastropoda</taxon>
        <taxon>Heterobranchia</taxon>
        <taxon>Euthyneura</taxon>
        <taxon>Tectipleura</taxon>
        <taxon>Aplysiida</taxon>
        <taxon>Aplysioidea</taxon>
        <taxon>Aplysiidae</taxon>
        <taxon>Aplysia</taxon>
    </lineage>
</organism>
<comment type="catalytic activity">
    <reaction evidence="2">
        <text>N(6)-D-ribulosyl-L-lysyl-[protein] + ATP = N(6)-(3-O-phospho-D-ribulosyl)-L-lysyl-[protein] + ADP + H(+)</text>
        <dbReference type="Rhea" id="RHEA:48432"/>
        <dbReference type="Rhea" id="RHEA-COMP:12103"/>
        <dbReference type="Rhea" id="RHEA-COMP:12104"/>
        <dbReference type="ChEBI" id="CHEBI:15378"/>
        <dbReference type="ChEBI" id="CHEBI:30616"/>
        <dbReference type="ChEBI" id="CHEBI:90418"/>
        <dbReference type="ChEBI" id="CHEBI:90420"/>
        <dbReference type="ChEBI" id="CHEBI:456216"/>
        <dbReference type="EC" id="2.7.1.172"/>
    </reaction>
    <physiologicalReaction direction="left-to-right" evidence="2">
        <dbReference type="Rhea" id="RHEA:48433"/>
    </physiologicalReaction>
</comment>
<dbReference type="Proteomes" id="UP000694888">
    <property type="component" value="Unplaced"/>
</dbReference>